<dbReference type="SMART" id="SM01217">
    <property type="entry name" value="Fn3_like"/>
    <property type="match status" value="1"/>
</dbReference>
<organism evidence="6 7">
    <name type="scientific">Roseburia inulinivorans</name>
    <dbReference type="NCBI Taxonomy" id="360807"/>
    <lineage>
        <taxon>Bacteria</taxon>
        <taxon>Bacillati</taxon>
        <taxon>Bacillota</taxon>
        <taxon>Clostridia</taxon>
        <taxon>Lachnospirales</taxon>
        <taxon>Lachnospiraceae</taxon>
        <taxon>Roseburia</taxon>
    </lineage>
</organism>
<dbReference type="Gene3D" id="3.20.20.300">
    <property type="entry name" value="Glycoside hydrolase, family 3, N-terminal domain"/>
    <property type="match status" value="1"/>
</dbReference>
<comment type="caution">
    <text evidence="6">The sequence shown here is derived from an EMBL/GenBank/DDBJ whole genome shotgun (WGS) entry which is preliminary data.</text>
</comment>
<reference evidence="6 7" key="1">
    <citation type="submission" date="2018-08" db="EMBL/GenBank/DDBJ databases">
        <title>A genome reference for cultivated species of the human gut microbiota.</title>
        <authorList>
            <person name="Zou Y."/>
            <person name="Xue W."/>
            <person name="Luo G."/>
        </authorList>
    </citation>
    <scope>NUCLEOTIDE SEQUENCE [LARGE SCALE GENOMIC DNA]</scope>
    <source>
        <strain evidence="6 7">AM23-23AC</strain>
    </source>
</reference>
<dbReference type="Proteomes" id="UP000283701">
    <property type="component" value="Unassembled WGS sequence"/>
</dbReference>
<feature type="compositionally biased region" description="Acidic residues" evidence="3">
    <location>
        <begin position="508"/>
        <end position="523"/>
    </location>
</feature>
<dbReference type="InterPro" id="IPR013783">
    <property type="entry name" value="Ig-like_fold"/>
</dbReference>
<dbReference type="Pfam" id="PF00933">
    <property type="entry name" value="Glyco_hydro_3"/>
    <property type="match status" value="1"/>
</dbReference>
<dbReference type="Gene3D" id="3.40.50.1700">
    <property type="entry name" value="Glycoside hydrolase family 3 C-terminal domain"/>
    <property type="match status" value="1"/>
</dbReference>
<dbReference type="InterPro" id="IPR001764">
    <property type="entry name" value="Glyco_hydro_3_N"/>
</dbReference>
<dbReference type="InterPro" id="IPR002772">
    <property type="entry name" value="Glyco_hydro_3_C"/>
</dbReference>
<dbReference type="InterPro" id="IPR050288">
    <property type="entry name" value="Cellulose_deg_GH3"/>
</dbReference>
<dbReference type="InterPro" id="IPR026891">
    <property type="entry name" value="Fn3-like"/>
</dbReference>
<dbReference type="AlphaFoldDB" id="A0A414QKC2"/>
<keyword evidence="4" id="KW-0812">Transmembrane</keyword>
<dbReference type="PANTHER" id="PTHR42715:SF10">
    <property type="entry name" value="BETA-GLUCOSIDASE"/>
    <property type="match status" value="1"/>
</dbReference>
<protein>
    <submittedName>
        <fullName evidence="6">Beta-glucosidase</fullName>
    </submittedName>
</protein>
<evidence type="ECO:0000256" key="4">
    <source>
        <dbReference type="SAM" id="Phobius"/>
    </source>
</evidence>
<keyword evidence="4" id="KW-0472">Membrane</keyword>
<dbReference type="GO" id="GO:0005975">
    <property type="term" value="P:carbohydrate metabolic process"/>
    <property type="evidence" value="ECO:0007669"/>
    <property type="project" value="InterPro"/>
</dbReference>
<proteinExistence type="inferred from homology"/>
<dbReference type="InterPro" id="IPR036881">
    <property type="entry name" value="Glyco_hydro_3_C_sf"/>
</dbReference>
<dbReference type="PRINTS" id="PR00133">
    <property type="entry name" value="GLHYDRLASE3"/>
</dbReference>
<feature type="domain" description="Fibronectin type III-like" evidence="5">
    <location>
        <begin position="408"/>
        <end position="486"/>
    </location>
</feature>
<dbReference type="Pfam" id="PF01915">
    <property type="entry name" value="Glyco_hydro_3_C"/>
    <property type="match status" value="1"/>
</dbReference>
<evidence type="ECO:0000259" key="5">
    <source>
        <dbReference type="SMART" id="SM01217"/>
    </source>
</evidence>
<dbReference type="Pfam" id="PF14310">
    <property type="entry name" value="Fn3-like"/>
    <property type="match status" value="1"/>
</dbReference>
<dbReference type="RefSeq" id="WP_118204065.1">
    <property type="nucleotide sequence ID" value="NZ_QRHP01000031.1"/>
</dbReference>
<sequence length="1048" mass="114901">MSKARKIVGTTIRSILIIVFAVIIAAVNSILPNYARMMDSMIGGINTKIDNSDVDTTGLDLEYNKADYTTDNIGEAESALHQQIADEGTVLLSNEGILPMAQDTEFSFFSVNSATVSASDSMMGGRNLTQIFENAGAKINTTLMDFYSEQSKEYGLSSGSVSFGDAEDFAINEVPLSVLQENAEVMESVKNTVPVYFLKRVAGEGRDMPRSMYNHAESEEDKAKSYLEPDSTELEIISYLNDNFDNVILVANSNAALELGWVKDYTNIKAVLSSTTIEAVPYILTGQVNPSGRTVDTFAADASKSPAAQNFGDYQYVDENGELTKYNYVTYEEGIYVGYKYYETRYEDAVLNQGNAGDYDYTEEVVYPFGYGLSYTTFDWSNMQTTWSGDECIVTVDVENTGDMAGKDVVEIYAQSPYTEYDKANGVEKASVQLVAYGKTSELAPGEKETVTCTFSKEQLKAYDENGAETYIFDAGDYYITAAANAHAAINNILAAKSEKPAQKADLDSEETADNEESATQEEAESKIELLTAGGLSAEEATTGGNADFVSVYTPDNTDTDVTTYATDSYSGVTITNQLQDCKADVTYLTRSDWEGTFPTHDGEAGTQISTWGNEINGEDGVSYTYVKTASDDLIAELDSFSSGTDVAPETLADTQIVYGADNGLTLINMRGLDFDDPLWDDLLDELTADEIYNTIGVSGYGIEYIDSVEKPFNIDADTAAGLLYGGTGAMFPNAMTLAQTWNLDLASEYGTMIGNEGLLGGADGWYAPSMNIHRTPYSGRNGEYYSEDAFLSGAVASREVYGAASKGMYTYIKHFAFNDQENHRGDRDGQFSVATWFNEQSAREIYLVPFEMCMKVGDVTLNYVEKQEDGSYANASKSIRASQGVMTSFNRAGATWAGGDYGLITGILRNEWAFDGIVMTDNANTGVFMDGYQMTEAGADVKLTSLPASARYNFDKSDPATYYYARQAMHRVLYTIANSKSMNDAMPGFQIKDGMRISDKIKLAIDIIFGLLIVLEVYRIFRLFRPTKKKLAKLQAKAEKKAQKKQM</sequence>
<feature type="transmembrane region" description="Helical" evidence="4">
    <location>
        <begin position="12"/>
        <end position="31"/>
    </location>
</feature>
<dbReference type="PANTHER" id="PTHR42715">
    <property type="entry name" value="BETA-GLUCOSIDASE"/>
    <property type="match status" value="1"/>
</dbReference>
<evidence type="ECO:0000313" key="7">
    <source>
        <dbReference type="Proteomes" id="UP000283701"/>
    </source>
</evidence>
<feature type="region of interest" description="Disordered" evidence="3">
    <location>
        <begin position="501"/>
        <end position="525"/>
    </location>
</feature>
<dbReference type="InterPro" id="IPR036962">
    <property type="entry name" value="Glyco_hydro_3_N_sf"/>
</dbReference>
<comment type="similarity">
    <text evidence="1">Belongs to the glycosyl hydrolase 3 family.</text>
</comment>
<evidence type="ECO:0000256" key="3">
    <source>
        <dbReference type="SAM" id="MobiDB-lite"/>
    </source>
</evidence>
<keyword evidence="4" id="KW-1133">Transmembrane helix</keyword>
<dbReference type="Gene3D" id="2.60.40.10">
    <property type="entry name" value="Immunoglobulins"/>
    <property type="match status" value="1"/>
</dbReference>
<gene>
    <name evidence="6" type="ORF">DW654_16340</name>
</gene>
<accession>A0A414QKC2</accession>
<evidence type="ECO:0000256" key="2">
    <source>
        <dbReference type="ARBA" id="ARBA00022801"/>
    </source>
</evidence>
<dbReference type="InterPro" id="IPR017853">
    <property type="entry name" value="GH"/>
</dbReference>
<dbReference type="GO" id="GO:0004553">
    <property type="term" value="F:hydrolase activity, hydrolyzing O-glycosyl compounds"/>
    <property type="evidence" value="ECO:0007669"/>
    <property type="project" value="InterPro"/>
</dbReference>
<keyword evidence="2" id="KW-0378">Hydrolase</keyword>
<feature type="transmembrane region" description="Helical" evidence="4">
    <location>
        <begin position="1004"/>
        <end position="1022"/>
    </location>
</feature>
<dbReference type="SUPFAM" id="SSF52279">
    <property type="entry name" value="Beta-D-glucan exohydrolase, C-terminal domain"/>
    <property type="match status" value="1"/>
</dbReference>
<name>A0A414QKC2_9FIRM</name>
<dbReference type="EMBL" id="QRHP01000031">
    <property type="protein sequence ID" value="RHF81161.1"/>
    <property type="molecule type" value="Genomic_DNA"/>
</dbReference>
<dbReference type="SUPFAM" id="SSF51445">
    <property type="entry name" value="(Trans)glycosidases"/>
    <property type="match status" value="1"/>
</dbReference>
<evidence type="ECO:0000313" key="6">
    <source>
        <dbReference type="EMBL" id="RHF81161.1"/>
    </source>
</evidence>
<evidence type="ECO:0000256" key="1">
    <source>
        <dbReference type="ARBA" id="ARBA00005336"/>
    </source>
</evidence>